<name>A0ABU4VDR0_9PSEU</name>
<gene>
    <name evidence="1" type="ORF">SK854_48085</name>
</gene>
<evidence type="ECO:0000313" key="2">
    <source>
        <dbReference type="Proteomes" id="UP001285352"/>
    </source>
</evidence>
<dbReference type="EMBL" id="JAXAVU010000027">
    <property type="protein sequence ID" value="MDX8149948.1"/>
    <property type="molecule type" value="Genomic_DNA"/>
</dbReference>
<dbReference type="InterPro" id="IPR014710">
    <property type="entry name" value="RmlC-like_jellyroll"/>
</dbReference>
<evidence type="ECO:0000313" key="1">
    <source>
        <dbReference type="EMBL" id="MDX8149948.1"/>
    </source>
</evidence>
<reference evidence="1 2" key="2">
    <citation type="submission" date="2023-11" db="EMBL/GenBank/DDBJ databases">
        <authorList>
            <person name="Lara A.C."/>
            <person name="Chronakova A."/>
        </authorList>
    </citation>
    <scope>NUCLEOTIDE SEQUENCE [LARGE SCALE GENOMIC DNA]</scope>
    <source>
        <strain evidence="1 2">BCCO 10_0061</strain>
    </source>
</reference>
<sequence>MALLQVIPENDGNAVLLRTTDVGLIAEELARFGISLQQWPTVELPPDVGQAEVLAAYGAEVDRLRA</sequence>
<comment type="caution">
    <text evidence="1">The sequence shown here is derived from an EMBL/GenBank/DDBJ whole genome shotgun (WGS) entry which is preliminary data.</text>
</comment>
<keyword evidence="2" id="KW-1185">Reference proteome</keyword>
<dbReference type="Gene3D" id="2.60.120.10">
    <property type="entry name" value="Jelly Rolls"/>
    <property type="match status" value="1"/>
</dbReference>
<reference evidence="1 2" key="1">
    <citation type="submission" date="2023-11" db="EMBL/GenBank/DDBJ databases">
        <title>Lentzea sokolovensis, sp. nov., Lentzea kristufkii, sp. nov., and Lentzea miocenensis, sp. nov., rare actinobacteria from Sokolov Coal Basin, Miocene lacustrine sediment, Czech Republic.</title>
        <authorList>
            <person name="Lara A."/>
            <person name="Kotroba L."/>
            <person name="Nouioui I."/>
            <person name="Neumann-Schaal M."/>
            <person name="Mast Y."/>
            <person name="Chronakova A."/>
        </authorList>
    </citation>
    <scope>NUCLEOTIDE SEQUENCE [LARGE SCALE GENOMIC DNA]</scope>
    <source>
        <strain evidence="1 2">BCCO 10_0061</strain>
    </source>
</reference>
<dbReference type="Proteomes" id="UP001285352">
    <property type="component" value="Unassembled WGS sequence"/>
</dbReference>
<feature type="non-terminal residue" evidence="1">
    <location>
        <position position="66"/>
    </location>
</feature>
<proteinExistence type="predicted"/>
<organism evidence="1 2">
    <name type="scientific">Lentzea sokolovensis</name>
    <dbReference type="NCBI Taxonomy" id="3095429"/>
    <lineage>
        <taxon>Bacteria</taxon>
        <taxon>Bacillati</taxon>
        <taxon>Actinomycetota</taxon>
        <taxon>Actinomycetes</taxon>
        <taxon>Pseudonocardiales</taxon>
        <taxon>Pseudonocardiaceae</taxon>
        <taxon>Lentzea</taxon>
    </lineage>
</organism>
<accession>A0ABU4VDR0</accession>
<protein>
    <submittedName>
        <fullName evidence="1">Cupin</fullName>
    </submittedName>
</protein>